<organism evidence="1">
    <name type="scientific">Anguilla anguilla</name>
    <name type="common">European freshwater eel</name>
    <name type="synonym">Muraena anguilla</name>
    <dbReference type="NCBI Taxonomy" id="7936"/>
    <lineage>
        <taxon>Eukaryota</taxon>
        <taxon>Metazoa</taxon>
        <taxon>Chordata</taxon>
        <taxon>Craniata</taxon>
        <taxon>Vertebrata</taxon>
        <taxon>Euteleostomi</taxon>
        <taxon>Actinopterygii</taxon>
        <taxon>Neopterygii</taxon>
        <taxon>Teleostei</taxon>
        <taxon>Anguilliformes</taxon>
        <taxon>Anguillidae</taxon>
        <taxon>Anguilla</taxon>
    </lineage>
</organism>
<dbReference type="EMBL" id="GBXM01080626">
    <property type="protein sequence ID" value="JAH27951.1"/>
    <property type="molecule type" value="Transcribed_RNA"/>
</dbReference>
<protein>
    <submittedName>
        <fullName evidence="1">Uncharacterized protein</fullName>
    </submittedName>
</protein>
<reference evidence="1" key="2">
    <citation type="journal article" date="2015" name="Fish Shellfish Immunol.">
        <title>Early steps in the European eel (Anguilla anguilla)-Vibrio vulnificus interaction in the gills: Role of the RtxA13 toxin.</title>
        <authorList>
            <person name="Callol A."/>
            <person name="Pajuelo D."/>
            <person name="Ebbesson L."/>
            <person name="Teles M."/>
            <person name="MacKenzie S."/>
            <person name="Amaro C."/>
        </authorList>
    </citation>
    <scope>NUCLEOTIDE SEQUENCE</scope>
</reference>
<dbReference type="AlphaFoldDB" id="A0A0E9RFN9"/>
<sequence>MHCGQLQKSQRIFLFCARIAHDVETYYCKNILSVVNTL</sequence>
<accession>A0A0E9RFN9</accession>
<evidence type="ECO:0000313" key="1">
    <source>
        <dbReference type="EMBL" id="JAH27951.1"/>
    </source>
</evidence>
<reference evidence="1" key="1">
    <citation type="submission" date="2014-11" db="EMBL/GenBank/DDBJ databases">
        <authorList>
            <person name="Amaro Gonzalez C."/>
        </authorList>
    </citation>
    <scope>NUCLEOTIDE SEQUENCE</scope>
</reference>
<name>A0A0E9RFN9_ANGAN</name>
<proteinExistence type="predicted"/>